<accession>A0ABN8SH25</accession>
<organism evidence="2 3">
    <name type="scientific">Porites lobata</name>
    <dbReference type="NCBI Taxonomy" id="104759"/>
    <lineage>
        <taxon>Eukaryota</taxon>
        <taxon>Metazoa</taxon>
        <taxon>Cnidaria</taxon>
        <taxon>Anthozoa</taxon>
        <taxon>Hexacorallia</taxon>
        <taxon>Scleractinia</taxon>
        <taxon>Fungiina</taxon>
        <taxon>Poritidae</taxon>
        <taxon>Porites</taxon>
    </lineage>
</organism>
<comment type="caution">
    <text evidence="2">The sequence shown here is derived from an EMBL/GenBank/DDBJ whole genome shotgun (WGS) entry which is preliminary data.</text>
</comment>
<reference evidence="2 3" key="1">
    <citation type="submission" date="2022-05" db="EMBL/GenBank/DDBJ databases">
        <authorList>
            <consortium name="Genoscope - CEA"/>
            <person name="William W."/>
        </authorList>
    </citation>
    <scope>NUCLEOTIDE SEQUENCE [LARGE SCALE GENOMIC DNA]</scope>
</reference>
<feature type="chain" id="PRO_5047476048" evidence="1">
    <location>
        <begin position="25"/>
        <end position="107"/>
    </location>
</feature>
<dbReference type="Proteomes" id="UP001159405">
    <property type="component" value="Unassembled WGS sequence"/>
</dbReference>
<evidence type="ECO:0000256" key="1">
    <source>
        <dbReference type="SAM" id="SignalP"/>
    </source>
</evidence>
<feature type="signal peptide" evidence="1">
    <location>
        <begin position="1"/>
        <end position="24"/>
    </location>
</feature>
<name>A0ABN8SH25_9CNID</name>
<sequence>MKSQFIFASAALLMIASLIMEGDCITGPIPGRGGKRTMQICRAARSLGCKNIEQEVADDPMKEGRARRERTMQICRAARSLGCRNIEQEVADDPMKEGWARREVKEH</sequence>
<evidence type="ECO:0000313" key="3">
    <source>
        <dbReference type="Proteomes" id="UP001159405"/>
    </source>
</evidence>
<proteinExistence type="predicted"/>
<keyword evidence="1" id="KW-0732">Signal</keyword>
<evidence type="ECO:0000313" key="2">
    <source>
        <dbReference type="EMBL" id="CAH3190305.1"/>
    </source>
</evidence>
<keyword evidence="3" id="KW-1185">Reference proteome</keyword>
<gene>
    <name evidence="2" type="ORF">PLOB_00046656</name>
</gene>
<protein>
    <submittedName>
        <fullName evidence="2">Uncharacterized protein</fullName>
    </submittedName>
</protein>
<dbReference type="EMBL" id="CALNXK010000839">
    <property type="protein sequence ID" value="CAH3190305.1"/>
    <property type="molecule type" value="Genomic_DNA"/>
</dbReference>